<dbReference type="GeneID" id="20530211"/>
<evidence type="ECO:0000313" key="2">
    <source>
        <dbReference type="EMBL" id="KCV68017.1"/>
    </source>
</evidence>
<feature type="compositionally biased region" description="Gly residues" evidence="1">
    <location>
        <begin position="1064"/>
        <end position="1073"/>
    </location>
</feature>
<evidence type="ECO:0000256" key="1">
    <source>
        <dbReference type="SAM" id="MobiDB-lite"/>
    </source>
</evidence>
<dbReference type="PANTHER" id="PTHR20959:SF1">
    <property type="entry name" value="TRANSPORT AND GOLGI ORGANIZATION PROTEIN 6 HOMOLOG"/>
    <property type="match status" value="1"/>
</dbReference>
<organism evidence="2">
    <name type="scientific">Fonticula alba</name>
    <name type="common">Slime mold</name>
    <dbReference type="NCBI Taxonomy" id="691883"/>
    <lineage>
        <taxon>Eukaryota</taxon>
        <taxon>Rotosphaerida</taxon>
        <taxon>Fonticulaceae</taxon>
        <taxon>Fonticula</taxon>
    </lineage>
</organism>
<dbReference type="GO" id="GO:0009306">
    <property type="term" value="P:protein secretion"/>
    <property type="evidence" value="ECO:0007669"/>
    <property type="project" value="TreeGrafter"/>
</dbReference>
<dbReference type="OrthoDB" id="39591at2759"/>
<accession>A0A058Z3E6</accession>
<protein>
    <submittedName>
        <fullName evidence="2">Uncharacterized protein</fullName>
    </submittedName>
</protein>
<feature type="region of interest" description="Disordered" evidence="1">
    <location>
        <begin position="1102"/>
        <end position="1122"/>
    </location>
</feature>
<dbReference type="InterPro" id="IPR039600">
    <property type="entry name" value="TANGO6/Rtp1"/>
</dbReference>
<sequence>MHPSPCVPLCRPPSDTPIPSPSCSSLALPPRRWPMEHLDDAGLVGLGERELVLMRHLLGERLAALVAAEKPGTGDTAAPPAGAGHWRGTFRRHLAGRMRRLGAEVARQHALSPGALPEPLAGADLAACRRALDALPTARRAGSSAGPRDRLRALAEGLLQPAGGLRSGEALARLLNPPPAADDPEHTVRTVPGGGPDEAWAFALLCLDLVLGLARVLGGLAARAGPGAGDARLSGREMLLARNAIESALVLGAYPGLPPGGALPIADRSRYFSVASMIFGLPPAEEPASFYGWLAELGPGRGLGHLALVAAALGHLLPPSVDRESPDHDMDAPSALLALTLGDVVWRRHSTDLVALCASLAAAAPLDGLTRRLASVRAGDSLLPVDRAQLASIGAEVSTPAERDLAGAVAASLSSALLAGLPPRSLIESAQRLMASVPTPGAPLRRPNTGGDIDRFSRAQVRGYLGHFLSRVLIRPDGVSATLSSILEGLDIDRTSQVDQAVGLVSTPPSFLARQDPAVYAAFVVPQLLELLTVDVADEHVFFALDEAPASGPVSEAPLDTLGVRRIPYVVSQILTRLAGRAAHPAHPAGPCQPEGFALPGPVFQDFVVEPLTGAALRGAASPGGTGRPAPVPAEGIPLVASTPEAMLRGLERLFASLLADRRAGLVPPGLAALCGHFLPAVAALAVVYLVVDVQAAPRGPAVRAVLPPGAGPEATLGRLEGLLRVFGDLLLAAPVAGPGGPEPELSLAGALDWAIRQAGRLLAGCQPEPAGGFVSVPGDSQPPGLSGRRGSFARVPAGHMQLAAAAQEPAFPLLVPGHSRGPGASEDDLLAEPLARLSRLLDRCVPDAVGAHLAERSLRASLLAEAQVPDRLGAPPGDTLWPGALDDGPGREPCLAGPCACQGLPLAASQALLQRHATDLGTLAWARLLVALFPETTLAGGDDVAAGGAMAGQLPRRLAAALPLARVLLDQLRRDILKPEAVAGLFVEPAAGGQALGRGLVLVCQFLEHGACQLLSLAGVPGPGAGRAPSPAPAAGPLAGLLRVVAGDSDDEALPEAGPGPQDPGGGGGGLDADGLRQLLDTIGQLGRLLVDALVLGRGGEAGAAPGAASEPGAAPEEPLPPLSRLLAADADPASQVLGVRQLEARMVDALREAGQAGPVGPRALSSGLAVVGPDVAADQVPAPRLRRYVRSLCASALASDEPFVFGAAIGALRRALGTGPRACLPLVFEIIRDPGVAFATRLRLMEALDGFVVRYRASLEGVFPDVLVAPLLEMLQELCEAGPGTGEAPGSDRALMLASVLSVLAGVTAAVPVAYFPGGTLRDLLAALRHIIRPGDGPDREEGPLLLLPEQSTLDEPELLRVAAIRLVTGLLAGLLGLEDGSAFRRALLEEARAGFRALSLLGDNEPDSLAGAEAQAAVEHLQHFDNHLLLRDIQLADGGVPDILNLRLRAPGAGSPIVQEVRRRME</sequence>
<keyword evidence="3" id="KW-1185">Reference proteome</keyword>
<evidence type="ECO:0000313" key="3">
    <source>
        <dbReference type="Proteomes" id="UP000030693"/>
    </source>
</evidence>
<dbReference type="Proteomes" id="UP000030693">
    <property type="component" value="Unassembled WGS sequence"/>
</dbReference>
<proteinExistence type="predicted"/>
<dbReference type="RefSeq" id="XP_009497584.1">
    <property type="nucleotide sequence ID" value="XM_009499309.1"/>
</dbReference>
<feature type="region of interest" description="Disordered" evidence="1">
    <location>
        <begin position="1051"/>
        <end position="1074"/>
    </location>
</feature>
<feature type="compositionally biased region" description="Low complexity" evidence="1">
    <location>
        <begin position="1104"/>
        <end position="1122"/>
    </location>
</feature>
<gene>
    <name evidence="2" type="ORF">H696_05486</name>
</gene>
<dbReference type="EMBL" id="KB932211">
    <property type="protein sequence ID" value="KCV68017.1"/>
    <property type="molecule type" value="Genomic_DNA"/>
</dbReference>
<dbReference type="PANTHER" id="PTHR20959">
    <property type="entry name" value="TRANSPORT AND GOLGI ORGANIZATION PROTEIN 6 FAMILY MEMBER"/>
    <property type="match status" value="1"/>
</dbReference>
<reference evidence="2" key="1">
    <citation type="submission" date="2013-04" db="EMBL/GenBank/DDBJ databases">
        <title>The Genome Sequence of Fonticula alba ATCC 38817.</title>
        <authorList>
            <consortium name="The Broad Institute Genomics Platform"/>
            <person name="Russ C."/>
            <person name="Cuomo C."/>
            <person name="Burger G."/>
            <person name="Gray M.W."/>
            <person name="Holland P.W.H."/>
            <person name="King N."/>
            <person name="Lang F.B.F."/>
            <person name="Roger A.J."/>
            <person name="Ruiz-Trillo I."/>
            <person name="Brown M."/>
            <person name="Walker B."/>
            <person name="Young S."/>
            <person name="Zeng Q."/>
            <person name="Gargeya S."/>
            <person name="Fitzgerald M."/>
            <person name="Haas B."/>
            <person name="Abouelleil A."/>
            <person name="Allen A.W."/>
            <person name="Alvarado L."/>
            <person name="Arachchi H.M."/>
            <person name="Berlin A.M."/>
            <person name="Chapman S.B."/>
            <person name="Gainer-Dewar J."/>
            <person name="Goldberg J."/>
            <person name="Griggs A."/>
            <person name="Gujja S."/>
            <person name="Hansen M."/>
            <person name="Howarth C."/>
            <person name="Imamovic A."/>
            <person name="Ireland A."/>
            <person name="Larimer J."/>
            <person name="McCowan C."/>
            <person name="Murphy C."/>
            <person name="Pearson M."/>
            <person name="Poon T.W."/>
            <person name="Priest M."/>
            <person name="Roberts A."/>
            <person name="Saif S."/>
            <person name="Shea T."/>
            <person name="Sisk P."/>
            <person name="Sykes S."/>
            <person name="Wortman J."/>
            <person name="Nusbaum C."/>
            <person name="Birren B."/>
        </authorList>
    </citation>
    <scope>NUCLEOTIDE SEQUENCE [LARGE SCALE GENOMIC DNA]</scope>
    <source>
        <strain evidence="2">ATCC 38817</strain>
    </source>
</reference>
<name>A0A058Z3E6_FONAL</name>